<organism evidence="3 4">
    <name type="scientific">Amborella trichopoda</name>
    <dbReference type="NCBI Taxonomy" id="13333"/>
    <lineage>
        <taxon>Eukaryota</taxon>
        <taxon>Viridiplantae</taxon>
        <taxon>Streptophyta</taxon>
        <taxon>Embryophyta</taxon>
        <taxon>Tracheophyta</taxon>
        <taxon>Spermatophyta</taxon>
        <taxon>Magnoliopsida</taxon>
        <taxon>Amborellales</taxon>
        <taxon>Amborellaceae</taxon>
        <taxon>Amborella</taxon>
    </lineage>
</organism>
<evidence type="ECO:0008006" key="5">
    <source>
        <dbReference type="Google" id="ProtNLM"/>
    </source>
</evidence>
<evidence type="ECO:0000256" key="1">
    <source>
        <dbReference type="SAM" id="MobiDB-lite"/>
    </source>
</evidence>
<keyword evidence="4" id="KW-1185">Reference proteome</keyword>
<evidence type="ECO:0000313" key="3">
    <source>
        <dbReference type="EMBL" id="ERN07424.1"/>
    </source>
</evidence>
<feature type="chain" id="PRO_5004807404" description="Secreted protein" evidence="2">
    <location>
        <begin position="23"/>
        <end position="89"/>
    </location>
</feature>
<dbReference type="Gramene" id="ERN07424">
    <property type="protein sequence ID" value="ERN07424"/>
    <property type="gene ID" value="AMTR_s00019p00247160"/>
</dbReference>
<proteinExistence type="predicted"/>
<dbReference type="Proteomes" id="UP000017836">
    <property type="component" value="Unassembled WGS sequence"/>
</dbReference>
<feature type="region of interest" description="Disordered" evidence="1">
    <location>
        <begin position="52"/>
        <end position="89"/>
    </location>
</feature>
<feature type="signal peptide" evidence="2">
    <location>
        <begin position="1"/>
        <end position="22"/>
    </location>
</feature>
<dbReference type="EMBL" id="KI393807">
    <property type="protein sequence ID" value="ERN07424.1"/>
    <property type="molecule type" value="Genomic_DNA"/>
</dbReference>
<evidence type="ECO:0000313" key="4">
    <source>
        <dbReference type="Proteomes" id="UP000017836"/>
    </source>
</evidence>
<keyword evidence="2" id="KW-0732">Signal</keyword>
<protein>
    <recommendedName>
        <fullName evidence="5">Secreted protein</fullName>
    </recommendedName>
</protein>
<evidence type="ECO:0000256" key="2">
    <source>
        <dbReference type="SAM" id="SignalP"/>
    </source>
</evidence>
<dbReference type="HOGENOM" id="CLU_2457779_0_0_1"/>
<gene>
    <name evidence="3" type="ORF">AMTR_s00019p00247160</name>
</gene>
<sequence>MGSLGLACVFALLWFSSSSVFGGEVVEVEDYCGGWPCFFVSPPPKTSPCGRHCGPKPTPARKSAPLIGMAPSTPPAVTLGSSPPPPPVL</sequence>
<accession>W1PI63</accession>
<name>W1PI63_AMBTC</name>
<dbReference type="AlphaFoldDB" id="W1PI63"/>
<reference evidence="4" key="1">
    <citation type="journal article" date="2013" name="Science">
        <title>The Amborella genome and the evolution of flowering plants.</title>
        <authorList>
            <consortium name="Amborella Genome Project"/>
        </authorList>
    </citation>
    <scope>NUCLEOTIDE SEQUENCE [LARGE SCALE GENOMIC DNA]</scope>
</reference>